<dbReference type="Proteomes" id="UP000784294">
    <property type="component" value="Unassembled WGS sequence"/>
</dbReference>
<dbReference type="OrthoDB" id="536093at2759"/>
<sequence>MGQRHSISVEWTLADHLFTLTREIVRELFNNPVAINSIIQHQKQWGIHPSMGSRHLVGLVIQLRGLTRDELMTTPKARARREEYLAKVARRDSEQKKIMLELVDKLNALSKRQKELETRDAGCHNGWTENWLLLVTLINCSTVLKMSTLTNDACERSGDIPSLRPDSRNHEYYGIG</sequence>
<dbReference type="EMBL" id="CAAALY010246698">
    <property type="protein sequence ID" value="VEL33946.1"/>
    <property type="molecule type" value="Genomic_DNA"/>
</dbReference>
<reference evidence="1" key="1">
    <citation type="submission" date="2018-11" db="EMBL/GenBank/DDBJ databases">
        <authorList>
            <consortium name="Pathogen Informatics"/>
        </authorList>
    </citation>
    <scope>NUCLEOTIDE SEQUENCE</scope>
</reference>
<evidence type="ECO:0000313" key="2">
    <source>
        <dbReference type="Proteomes" id="UP000784294"/>
    </source>
</evidence>
<evidence type="ECO:0000313" key="1">
    <source>
        <dbReference type="EMBL" id="VEL33946.1"/>
    </source>
</evidence>
<keyword evidence="2" id="KW-1185">Reference proteome</keyword>
<gene>
    <name evidence="1" type="ORF">PXEA_LOCUS27386</name>
</gene>
<name>A0A448XD88_9PLAT</name>
<accession>A0A448XD88</accession>
<protein>
    <submittedName>
        <fullName evidence="1">Uncharacterized protein</fullName>
    </submittedName>
</protein>
<organism evidence="1 2">
    <name type="scientific">Protopolystoma xenopodis</name>
    <dbReference type="NCBI Taxonomy" id="117903"/>
    <lineage>
        <taxon>Eukaryota</taxon>
        <taxon>Metazoa</taxon>
        <taxon>Spiralia</taxon>
        <taxon>Lophotrochozoa</taxon>
        <taxon>Platyhelminthes</taxon>
        <taxon>Monogenea</taxon>
        <taxon>Polyopisthocotylea</taxon>
        <taxon>Polystomatidea</taxon>
        <taxon>Polystomatidae</taxon>
        <taxon>Protopolystoma</taxon>
    </lineage>
</organism>
<proteinExistence type="predicted"/>
<comment type="caution">
    <text evidence="1">The sequence shown here is derived from an EMBL/GenBank/DDBJ whole genome shotgun (WGS) entry which is preliminary data.</text>
</comment>
<dbReference type="AlphaFoldDB" id="A0A448XD88"/>